<dbReference type="GO" id="GO:0006302">
    <property type="term" value="P:double-strand break repair"/>
    <property type="evidence" value="ECO:0007669"/>
    <property type="project" value="InterPro"/>
</dbReference>
<accession>A0A1F6NS41</accession>
<evidence type="ECO:0000256" key="2">
    <source>
        <dbReference type="ARBA" id="ARBA00022705"/>
    </source>
</evidence>
<keyword evidence="2" id="KW-0235">DNA replication</keyword>
<reference evidence="9 10" key="1">
    <citation type="journal article" date="2016" name="Nat. Commun.">
        <title>Thousands of microbial genomes shed light on interconnected biogeochemical processes in an aquifer system.</title>
        <authorList>
            <person name="Anantharaman K."/>
            <person name="Brown C.T."/>
            <person name="Hug L.A."/>
            <person name="Sharon I."/>
            <person name="Castelle C.J."/>
            <person name="Probst A.J."/>
            <person name="Thomas B.C."/>
            <person name="Singh A."/>
            <person name="Wilkins M.J."/>
            <person name="Karaoz U."/>
            <person name="Brodie E.L."/>
            <person name="Williams K.H."/>
            <person name="Hubbard S.S."/>
            <person name="Banfield J.F."/>
        </authorList>
    </citation>
    <scope>NUCLEOTIDE SEQUENCE [LARGE SCALE GENOMIC DNA]</scope>
</reference>
<dbReference type="InterPro" id="IPR041222">
    <property type="entry name" value="PriA_3primeBD"/>
</dbReference>
<evidence type="ECO:0000256" key="5">
    <source>
        <dbReference type="ARBA" id="ARBA00022833"/>
    </source>
</evidence>
<dbReference type="GO" id="GO:0005524">
    <property type="term" value="F:ATP binding"/>
    <property type="evidence" value="ECO:0007669"/>
    <property type="project" value="UniProtKB-KW"/>
</dbReference>
<evidence type="ECO:0000313" key="10">
    <source>
        <dbReference type="Proteomes" id="UP000178349"/>
    </source>
</evidence>
<dbReference type="SUPFAM" id="SSF52540">
    <property type="entry name" value="P-loop containing nucleoside triphosphate hydrolases"/>
    <property type="match status" value="2"/>
</dbReference>
<evidence type="ECO:0000256" key="1">
    <source>
        <dbReference type="ARBA" id="ARBA00022515"/>
    </source>
</evidence>
<keyword evidence="3" id="KW-0479">Metal-binding</keyword>
<dbReference type="GO" id="GO:0006310">
    <property type="term" value="P:DNA recombination"/>
    <property type="evidence" value="ECO:0007669"/>
    <property type="project" value="InterPro"/>
</dbReference>
<dbReference type="Proteomes" id="UP000178349">
    <property type="component" value="Unassembled WGS sequence"/>
</dbReference>
<evidence type="ECO:0000256" key="6">
    <source>
        <dbReference type="ARBA" id="ARBA00022840"/>
    </source>
</evidence>
<dbReference type="Gene3D" id="3.40.1440.60">
    <property type="entry name" value="PriA, 3(prime) DNA-binding domain"/>
    <property type="match status" value="1"/>
</dbReference>
<dbReference type="NCBIfam" id="TIGR00595">
    <property type="entry name" value="priA"/>
    <property type="match status" value="1"/>
</dbReference>
<dbReference type="Gene3D" id="3.40.50.300">
    <property type="entry name" value="P-loop containing nucleotide triphosphate hydrolases"/>
    <property type="match status" value="1"/>
</dbReference>
<gene>
    <name evidence="9" type="ORF">A2493_03005</name>
</gene>
<evidence type="ECO:0000313" key="9">
    <source>
        <dbReference type="EMBL" id="OGH86756.1"/>
    </source>
</evidence>
<dbReference type="GO" id="GO:0043138">
    <property type="term" value="F:3'-5' DNA helicase activity"/>
    <property type="evidence" value="ECO:0007669"/>
    <property type="project" value="TreeGrafter"/>
</dbReference>
<proteinExistence type="predicted"/>
<sequence length="622" mass="73307">MIAKIIPIKRLPRNFSSFDYTVAENIEDSLKVGQLVEIPFRSKNIFGVVFSIEKSDNEKLKDIKTIINETPIFTKKQLEMYIILAEIYLVSPTTFLKMALLPLQKRKLGKIELKNIEKIETKEIKNSYFFYQSKQEHKKLFKEITANTLIIVPEVRHIEELKKMLPKKQQEKVATWYSEMSDKEKFETWLNIKNEEKNIVIGTRNSIFLPFNNLTKIILDYEHDENLKSWDSTPKFHTKDILKFLQKLYSCEILFASFSPSFEKYYEITKSKLDYQGEINKEKLLFPEKKKNLPSLVNLSNNNFIQNKSVFSLDLEDQIKNTEKDIFIYINRRGFATTTICHNCGYIARDPDSNMPLIYEKSTNKLYSPYSKYSQKFNPFCPKCKSELLKNYGYGTELIEQEVYKILNTKNTHQVLKLDKDSVQELKPQNKPKIIIGTNAAFKSINWEDTELIIFLDIDRQLAIPEYLSLENVWHTIQEVEYYRQNSSQFYIQTANPEHTVFKSLGEKDRIYRTDLNNRKNLALFPYQYIVKYYCGTDTSLKSKEITEQTVRNINQALTKLEKSAIVLGPYEMQPKYFRRQYWWGFALKISDKNPLSLIRQLNQYIPGNFKIDPNPVSLLSP</sequence>
<keyword evidence="5" id="KW-0862">Zinc</keyword>
<evidence type="ECO:0000259" key="8">
    <source>
        <dbReference type="Pfam" id="PF17764"/>
    </source>
</evidence>
<dbReference type="GO" id="GO:0006270">
    <property type="term" value="P:DNA replication initiation"/>
    <property type="evidence" value="ECO:0007669"/>
    <property type="project" value="TreeGrafter"/>
</dbReference>
<dbReference type="InterPro" id="IPR027417">
    <property type="entry name" value="P-loop_NTPase"/>
</dbReference>
<evidence type="ECO:0000256" key="3">
    <source>
        <dbReference type="ARBA" id="ARBA00022723"/>
    </source>
</evidence>
<evidence type="ECO:0000256" key="4">
    <source>
        <dbReference type="ARBA" id="ARBA00022741"/>
    </source>
</evidence>
<dbReference type="PANTHER" id="PTHR30580">
    <property type="entry name" value="PRIMOSOMAL PROTEIN N"/>
    <property type="match status" value="1"/>
</dbReference>
<keyword evidence="1" id="KW-0639">Primosome</keyword>
<name>A0A1F6NS41_9BACT</name>
<keyword evidence="7" id="KW-0238">DNA-binding</keyword>
<dbReference type="InterPro" id="IPR005259">
    <property type="entry name" value="PriA"/>
</dbReference>
<dbReference type="PANTHER" id="PTHR30580:SF0">
    <property type="entry name" value="PRIMOSOMAL PROTEIN N"/>
    <property type="match status" value="1"/>
</dbReference>
<comment type="caution">
    <text evidence="9">The sequence shown here is derived from an EMBL/GenBank/DDBJ whole genome shotgun (WGS) entry which is preliminary data.</text>
</comment>
<keyword evidence="4" id="KW-0547">Nucleotide-binding</keyword>
<protein>
    <submittedName>
        <fullName evidence="9">Primosomal protein N</fullName>
    </submittedName>
</protein>
<dbReference type="AlphaFoldDB" id="A0A1F6NS41"/>
<dbReference type="GO" id="GO:0003677">
    <property type="term" value="F:DNA binding"/>
    <property type="evidence" value="ECO:0007669"/>
    <property type="project" value="UniProtKB-KW"/>
</dbReference>
<dbReference type="EMBL" id="MFQW01000001">
    <property type="protein sequence ID" value="OGH86756.1"/>
    <property type="molecule type" value="Genomic_DNA"/>
</dbReference>
<keyword evidence="6" id="KW-0067">ATP-binding</keyword>
<organism evidence="9 10">
    <name type="scientific">Candidatus Magasanikbacteria bacterium RIFOXYC12_FULL_33_11</name>
    <dbReference type="NCBI Taxonomy" id="1798701"/>
    <lineage>
        <taxon>Bacteria</taxon>
        <taxon>Candidatus Magasanikiibacteriota</taxon>
    </lineage>
</organism>
<evidence type="ECO:0000256" key="7">
    <source>
        <dbReference type="ARBA" id="ARBA00023125"/>
    </source>
</evidence>
<dbReference type="InterPro" id="IPR042115">
    <property type="entry name" value="PriA_3primeBD_sf"/>
</dbReference>
<dbReference type="Pfam" id="PF17764">
    <property type="entry name" value="PriA_3primeBD"/>
    <property type="match status" value="1"/>
</dbReference>
<feature type="domain" description="Primosomal protein N' 3' DNA-binding" evidence="8">
    <location>
        <begin position="16"/>
        <end position="100"/>
    </location>
</feature>